<proteinExistence type="predicted"/>
<name>A0A1H6E7H5_9ACTN</name>
<dbReference type="AlphaFoldDB" id="A0A1H6E7H5"/>
<reference evidence="3" key="1">
    <citation type="submission" date="2016-10" db="EMBL/GenBank/DDBJ databases">
        <authorList>
            <person name="Varghese N."/>
            <person name="Submissions S."/>
        </authorList>
    </citation>
    <scope>NUCLEOTIDE SEQUENCE [LARGE SCALE GENOMIC DNA]</scope>
    <source>
        <strain evidence="3">DSM 43163</strain>
    </source>
</reference>
<gene>
    <name evidence="2" type="ORF">SAMN04489712_13712</name>
</gene>
<feature type="region of interest" description="Disordered" evidence="1">
    <location>
        <begin position="1"/>
        <end position="39"/>
    </location>
</feature>
<evidence type="ECO:0000256" key="1">
    <source>
        <dbReference type="SAM" id="MobiDB-lite"/>
    </source>
</evidence>
<evidence type="ECO:0000313" key="2">
    <source>
        <dbReference type="EMBL" id="SEG93099.1"/>
    </source>
</evidence>
<sequence>MVDDPQAAAAERVVSVGRHAKPAEDAQEPVPEGRRVYSPAHGLSAEPTAATPAQVTPLEEAGPDPLLPGEFVRSYAATVTWKAMLVVADGAFPGLGVTGTLTRRMDELLGAAFLPAGGDGGAPFPVWPDDSGLALDLSVHFAGAGVRGLGGGTASRSAEPGWTALGVGPGSGRGAPAGFRQRHHGVLVIDTLNPQSLYRPFGGPIQPDHEPADRSGPADAADGPDAGVVIVADLRGAGTRVVNAGSLWRHACRTVTSALYDPARPESWAQTREELRSLRHVAYIDPALGLGLVVYVDAARRPWCPLGFVIEEDTVTTQANARMLWP</sequence>
<accession>A0A1H6E7H5</accession>
<organism evidence="2 3">
    <name type="scientific">Thermomonospora echinospora</name>
    <dbReference type="NCBI Taxonomy" id="1992"/>
    <lineage>
        <taxon>Bacteria</taxon>
        <taxon>Bacillati</taxon>
        <taxon>Actinomycetota</taxon>
        <taxon>Actinomycetes</taxon>
        <taxon>Streptosporangiales</taxon>
        <taxon>Thermomonosporaceae</taxon>
        <taxon>Thermomonospora</taxon>
    </lineage>
</organism>
<feature type="region of interest" description="Disordered" evidence="1">
    <location>
        <begin position="200"/>
        <end position="222"/>
    </location>
</feature>
<evidence type="ECO:0000313" key="3">
    <source>
        <dbReference type="Proteomes" id="UP000236723"/>
    </source>
</evidence>
<dbReference type="EMBL" id="FNVO01000037">
    <property type="protein sequence ID" value="SEG93099.1"/>
    <property type="molecule type" value="Genomic_DNA"/>
</dbReference>
<protein>
    <submittedName>
        <fullName evidence="2">Uncharacterized protein</fullName>
    </submittedName>
</protein>
<keyword evidence="3" id="KW-1185">Reference proteome</keyword>
<dbReference type="Proteomes" id="UP000236723">
    <property type="component" value="Unassembled WGS sequence"/>
</dbReference>